<dbReference type="Proteomes" id="UP000197904">
    <property type="component" value="Unassembled WGS sequence"/>
</dbReference>
<name>A0A246KVY3_9GAMM</name>
<reference evidence="2 3" key="1">
    <citation type="submission" date="2017-06" db="EMBL/GenBank/DDBJ databases">
        <authorList>
            <person name="Kim H.J."/>
            <person name="Triplett B.A."/>
        </authorList>
    </citation>
    <scope>NUCLEOTIDE SEQUENCE [LARGE SCALE GENOMIC DNA]</scope>
    <source>
        <strain evidence="2 3">S18795</strain>
    </source>
</reference>
<dbReference type="PROSITE" id="PS51688">
    <property type="entry name" value="ICA"/>
    <property type="match status" value="1"/>
</dbReference>
<dbReference type="Pfam" id="PF13884">
    <property type="entry name" value="Peptidase_S74"/>
    <property type="match status" value="1"/>
</dbReference>
<protein>
    <recommendedName>
        <fullName evidence="1">Peptidase S74 domain-containing protein</fullName>
    </recommendedName>
</protein>
<comment type="caution">
    <text evidence="2">The sequence shown here is derived from an EMBL/GenBank/DDBJ whole genome shotgun (WGS) entry which is preliminary data.</text>
</comment>
<organism evidence="2 3">
    <name type="scientific">Stenotrophomonas pavanii</name>
    <dbReference type="NCBI Taxonomy" id="487698"/>
    <lineage>
        <taxon>Bacteria</taxon>
        <taxon>Pseudomonadati</taxon>
        <taxon>Pseudomonadota</taxon>
        <taxon>Gammaproteobacteria</taxon>
        <taxon>Lysobacterales</taxon>
        <taxon>Lysobacteraceae</taxon>
        <taxon>Stenotrophomonas</taxon>
    </lineage>
</organism>
<evidence type="ECO:0000313" key="2">
    <source>
        <dbReference type="EMBL" id="OWR31008.1"/>
    </source>
</evidence>
<feature type="domain" description="Peptidase S74" evidence="1">
    <location>
        <begin position="174"/>
        <end position="302"/>
    </location>
</feature>
<dbReference type="InterPro" id="IPR030392">
    <property type="entry name" value="S74_ICA"/>
</dbReference>
<evidence type="ECO:0000259" key="1">
    <source>
        <dbReference type="PROSITE" id="PS51688"/>
    </source>
</evidence>
<evidence type="ECO:0000313" key="3">
    <source>
        <dbReference type="Proteomes" id="UP000197904"/>
    </source>
</evidence>
<gene>
    <name evidence="2" type="ORF">CEE55_15555</name>
</gene>
<accession>A0A246KVY3</accession>
<sequence>MALQPIDITTPQPNGKLGDPARVMSQKINANDQYLEQLAQGADTKATAAKATADAALPKSGGTTTGPIFRAGVQNQEMFRIQNTGTQVGIGGSFGSWSSNRTPGLQVDCQSRADAYMVARATNWGVAHLFALDVYQGTTSDVITANFHFPGKENAMRFFANGNVTFAGTLTQNSDYRIKDEVQTIDPVAAASALRMVRPVEYTDIQGGSSGPRRAGVIAHELQEHLPLLVDGEKDATETIDVAEGDLTPYAPGTEPEGYVPPVMKLRQVPKLQAVNYAGSTVYVIAGWQEHDGRIERLEAALALALEKIAALEAAA</sequence>
<proteinExistence type="predicted"/>
<dbReference type="RefSeq" id="WP_088476215.1">
    <property type="nucleotide sequence ID" value="NZ_NIXP01000104.1"/>
</dbReference>
<dbReference type="AlphaFoldDB" id="A0A246KVY3"/>
<dbReference type="EMBL" id="NIXP01000104">
    <property type="protein sequence ID" value="OWR31008.1"/>
    <property type="molecule type" value="Genomic_DNA"/>
</dbReference>